<protein>
    <submittedName>
        <fullName evidence="2">Uncharacterized protein</fullName>
    </submittedName>
</protein>
<feature type="region of interest" description="Disordered" evidence="1">
    <location>
        <begin position="12"/>
        <end position="40"/>
    </location>
</feature>
<dbReference type="EMBL" id="GIFC01009053">
    <property type="protein sequence ID" value="MXU91136.1"/>
    <property type="molecule type" value="Transcribed_RNA"/>
</dbReference>
<dbReference type="AlphaFoldDB" id="A0A6B0UNC5"/>
<accession>A0A6B0UNC5</accession>
<evidence type="ECO:0000313" key="2">
    <source>
        <dbReference type="EMBL" id="MXU91136.1"/>
    </source>
</evidence>
<reference evidence="2" key="1">
    <citation type="submission" date="2019-12" db="EMBL/GenBank/DDBJ databases">
        <title>An insight into the sialome of adult female Ixodes ricinus ticks feeding for 6 days.</title>
        <authorList>
            <person name="Perner J."/>
            <person name="Ribeiro J.M.C."/>
        </authorList>
    </citation>
    <scope>NUCLEOTIDE SEQUENCE</scope>
    <source>
        <strain evidence="2">Semi-engorged</strain>
        <tissue evidence="2">Salivary glands</tissue>
    </source>
</reference>
<feature type="region of interest" description="Disordered" evidence="1">
    <location>
        <begin position="98"/>
        <end position="120"/>
    </location>
</feature>
<evidence type="ECO:0000256" key="1">
    <source>
        <dbReference type="SAM" id="MobiDB-lite"/>
    </source>
</evidence>
<proteinExistence type="predicted"/>
<sequence>MSSLAASCCVSQCSSTSTKSEQGGTSPKDPAGTAAPCLSPWGPGGGTGTNSWVPWACWCSQWRCLARSCRVSFQKRCARGATNTSGCQHRSSWAQRHWWQDSRNGPPELSFPGSLRATSS</sequence>
<organism evidence="2">
    <name type="scientific">Ixodes ricinus</name>
    <name type="common">Common tick</name>
    <name type="synonym">Acarus ricinus</name>
    <dbReference type="NCBI Taxonomy" id="34613"/>
    <lineage>
        <taxon>Eukaryota</taxon>
        <taxon>Metazoa</taxon>
        <taxon>Ecdysozoa</taxon>
        <taxon>Arthropoda</taxon>
        <taxon>Chelicerata</taxon>
        <taxon>Arachnida</taxon>
        <taxon>Acari</taxon>
        <taxon>Parasitiformes</taxon>
        <taxon>Ixodida</taxon>
        <taxon>Ixodoidea</taxon>
        <taxon>Ixodidae</taxon>
        <taxon>Ixodinae</taxon>
        <taxon>Ixodes</taxon>
    </lineage>
</organism>
<name>A0A6B0UNC5_IXORI</name>